<proteinExistence type="predicted"/>
<accession>A0A8S2WK77</accession>
<evidence type="ECO:0000313" key="3">
    <source>
        <dbReference type="Proteomes" id="UP000676336"/>
    </source>
</evidence>
<protein>
    <recommendedName>
        <fullName evidence="1">Acetyl-coenzyme A synthetase N-terminal domain-containing protein</fullName>
    </recommendedName>
</protein>
<sequence length="70" mass="8343">MAAQRLNWYQFPTKIKNTEFDHRTERGVEIKWFEDGLINVCYNCIDRHIEKDPKAAEKTAIIFEPDMPTE</sequence>
<comment type="caution">
    <text evidence="2">The sequence shown here is derived from an EMBL/GenBank/DDBJ whole genome shotgun (WGS) entry which is preliminary data.</text>
</comment>
<dbReference type="Proteomes" id="UP000676336">
    <property type="component" value="Unassembled WGS sequence"/>
</dbReference>
<name>A0A8S2WK77_9BILA</name>
<dbReference type="EMBL" id="CAJOBI010068763">
    <property type="protein sequence ID" value="CAF4448264.1"/>
    <property type="molecule type" value="Genomic_DNA"/>
</dbReference>
<feature type="non-terminal residue" evidence="2">
    <location>
        <position position="70"/>
    </location>
</feature>
<reference evidence="2" key="1">
    <citation type="submission" date="2021-02" db="EMBL/GenBank/DDBJ databases">
        <authorList>
            <person name="Nowell W R."/>
        </authorList>
    </citation>
    <scope>NUCLEOTIDE SEQUENCE</scope>
</reference>
<evidence type="ECO:0000259" key="1">
    <source>
        <dbReference type="Pfam" id="PF16177"/>
    </source>
</evidence>
<evidence type="ECO:0000313" key="2">
    <source>
        <dbReference type="EMBL" id="CAF4448264.1"/>
    </source>
</evidence>
<dbReference type="InterPro" id="IPR032387">
    <property type="entry name" value="ACAS_N"/>
</dbReference>
<gene>
    <name evidence="2" type="ORF">SMN809_LOCUS32591</name>
</gene>
<feature type="domain" description="Acetyl-coenzyme A synthetase N-terminal" evidence="1">
    <location>
        <begin position="2"/>
        <end position="44"/>
    </location>
</feature>
<organism evidence="2 3">
    <name type="scientific">Rotaria magnacalcarata</name>
    <dbReference type="NCBI Taxonomy" id="392030"/>
    <lineage>
        <taxon>Eukaryota</taxon>
        <taxon>Metazoa</taxon>
        <taxon>Spiralia</taxon>
        <taxon>Gnathifera</taxon>
        <taxon>Rotifera</taxon>
        <taxon>Eurotatoria</taxon>
        <taxon>Bdelloidea</taxon>
        <taxon>Philodinida</taxon>
        <taxon>Philodinidae</taxon>
        <taxon>Rotaria</taxon>
    </lineage>
</organism>
<dbReference type="InterPro" id="IPR042099">
    <property type="entry name" value="ANL_N_sf"/>
</dbReference>
<dbReference type="Pfam" id="PF16177">
    <property type="entry name" value="ACAS_N"/>
    <property type="match status" value="1"/>
</dbReference>
<dbReference type="Gene3D" id="3.40.50.12780">
    <property type="entry name" value="N-terminal domain of ligase-like"/>
    <property type="match status" value="1"/>
</dbReference>
<dbReference type="AlphaFoldDB" id="A0A8S2WK77"/>